<evidence type="ECO:0000256" key="3">
    <source>
        <dbReference type="ARBA" id="ARBA00022643"/>
    </source>
</evidence>
<evidence type="ECO:0000313" key="6">
    <source>
        <dbReference type="EMBL" id="SOC24771.1"/>
    </source>
</evidence>
<dbReference type="AlphaFoldDB" id="A0A285TPE5"/>
<evidence type="ECO:0000256" key="1">
    <source>
        <dbReference type="ARBA" id="ARBA00005990"/>
    </source>
</evidence>
<dbReference type="InterPro" id="IPR051814">
    <property type="entry name" value="NAD(P)H-dep_FMN_reductase"/>
</dbReference>
<dbReference type="GO" id="GO:0016491">
    <property type="term" value="F:oxidoreductase activity"/>
    <property type="evidence" value="ECO:0007669"/>
    <property type="project" value="UniProtKB-KW"/>
</dbReference>
<dbReference type="InterPro" id="IPR005025">
    <property type="entry name" value="FMN_Rdtase-like_dom"/>
</dbReference>
<keyword evidence="2" id="KW-0285">Flavoprotein</keyword>
<dbReference type="PANTHER" id="PTHR43408">
    <property type="entry name" value="FMN REDUCTASE (NADPH)"/>
    <property type="match status" value="1"/>
</dbReference>
<organism evidence="6 7">
    <name type="scientific">Thalassospira xiamenensis</name>
    <dbReference type="NCBI Taxonomy" id="220697"/>
    <lineage>
        <taxon>Bacteria</taxon>
        <taxon>Pseudomonadati</taxon>
        <taxon>Pseudomonadota</taxon>
        <taxon>Alphaproteobacteria</taxon>
        <taxon>Rhodospirillales</taxon>
        <taxon>Thalassospiraceae</taxon>
        <taxon>Thalassospira</taxon>
    </lineage>
</organism>
<name>A0A285TPE5_9PROT</name>
<dbReference type="Gene3D" id="3.40.50.360">
    <property type="match status" value="1"/>
</dbReference>
<gene>
    <name evidence="6" type="ORF">SAMN05428964_104394</name>
</gene>
<dbReference type="Proteomes" id="UP000219068">
    <property type="component" value="Unassembled WGS sequence"/>
</dbReference>
<protein>
    <submittedName>
        <fullName evidence="6">FMN reductase</fullName>
    </submittedName>
</protein>
<proteinExistence type="inferred from homology"/>
<accession>A0A285TPE5</accession>
<evidence type="ECO:0000256" key="2">
    <source>
        <dbReference type="ARBA" id="ARBA00022630"/>
    </source>
</evidence>
<dbReference type="RefSeq" id="WP_097052555.1">
    <property type="nucleotide sequence ID" value="NZ_OBMM01000004.1"/>
</dbReference>
<evidence type="ECO:0000259" key="5">
    <source>
        <dbReference type="Pfam" id="PF03358"/>
    </source>
</evidence>
<evidence type="ECO:0000313" key="7">
    <source>
        <dbReference type="Proteomes" id="UP000219068"/>
    </source>
</evidence>
<evidence type="ECO:0000256" key="4">
    <source>
        <dbReference type="ARBA" id="ARBA00023002"/>
    </source>
</evidence>
<reference evidence="6 7" key="1">
    <citation type="submission" date="2017-08" db="EMBL/GenBank/DDBJ databases">
        <authorList>
            <person name="de Groot N.N."/>
        </authorList>
    </citation>
    <scope>NUCLEOTIDE SEQUENCE [LARGE SCALE GENOMIC DNA]</scope>
    <source>
        <strain evidence="6 7">USBA 78</strain>
    </source>
</reference>
<dbReference type="EMBL" id="OBMM01000004">
    <property type="protein sequence ID" value="SOC24771.1"/>
    <property type="molecule type" value="Genomic_DNA"/>
</dbReference>
<dbReference type="Pfam" id="PF03358">
    <property type="entry name" value="FMN_red"/>
    <property type="match status" value="1"/>
</dbReference>
<feature type="domain" description="NADPH-dependent FMN reductase-like" evidence="5">
    <location>
        <begin position="5"/>
        <end position="144"/>
    </location>
</feature>
<dbReference type="InterPro" id="IPR029039">
    <property type="entry name" value="Flavoprotein-like_sf"/>
</dbReference>
<dbReference type="PANTHER" id="PTHR43408:SF2">
    <property type="entry name" value="FMN REDUCTASE (NADPH)"/>
    <property type="match status" value="1"/>
</dbReference>
<comment type="similarity">
    <text evidence="1">Belongs to the SsuE family.</text>
</comment>
<keyword evidence="3" id="KW-0288">FMN</keyword>
<sequence>MSTTTIIGISGNINRPSKTSMLVNVILDEIAHRHLGQTDFYDLLDAAPGSFDPGTPYGTSNHLVDAIEQADMLVVGTPVFKGGYTGLLKHVFDLVHPDALRGKPVILSATGGSNRHAPVIEHHLRPLFAFFGALTVPTGIYMSASDLIETEADVRKKLGARIETAVSQLSAWQPQAIRQVSVVA</sequence>
<dbReference type="SUPFAM" id="SSF52218">
    <property type="entry name" value="Flavoproteins"/>
    <property type="match status" value="1"/>
</dbReference>
<keyword evidence="4" id="KW-0560">Oxidoreductase</keyword>